<feature type="region of interest" description="Disordered" evidence="1">
    <location>
        <begin position="114"/>
        <end position="138"/>
    </location>
</feature>
<keyword evidence="3" id="KW-1185">Reference proteome</keyword>
<proteinExistence type="predicted"/>
<accession>A0AAV9DQJ6</accession>
<sequence length="181" mass="20545">MGEEGKPEWAAITERFFTASGIQPLHPRFRPQTQLPLRPHQVPNPLQRPPHRPRHRLLLLHRPPLPRQRVQYTPRRSGWDRGGDGRGCLHQNRGEGVHRFLPRRGLHFLSLRRRNRGGCGSGRESSETGEDGGGLDCGVQGEGDQEIGLCVSRYRLQHASGKFMKRKTSGTVNLHVCTRFC</sequence>
<evidence type="ECO:0000313" key="2">
    <source>
        <dbReference type="EMBL" id="KAK1303385.1"/>
    </source>
</evidence>
<protein>
    <submittedName>
        <fullName evidence="2">Uncharacterized protein</fullName>
    </submittedName>
</protein>
<dbReference type="AlphaFoldDB" id="A0AAV9DQJ6"/>
<dbReference type="Proteomes" id="UP001180020">
    <property type="component" value="Unassembled WGS sequence"/>
</dbReference>
<reference evidence="2" key="2">
    <citation type="submission" date="2023-06" db="EMBL/GenBank/DDBJ databases">
        <authorList>
            <person name="Ma L."/>
            <person name="Liu K.-W."/>
            <person name="Li Z."/>
            <person name="Hsiao Y.-Y."/>
            <person name="Qi Y."/>
            <person name="Fu T."/>
            <person name="Tang G."/>
            <person name="Zhang D."/>
            <person name="Sun W.-H."/>
            <person name="Liu D.-K."/>
            <person name="Li Y."/>
            <person name="Chen G.-Z."/>
            <person name="Liu X.-D."/>
            <person name="Liao X.-Y."/>
            <person name="Jiang Y.-T."/>
            <person name="Yu X."/>
            <person name="Hao Y."/>
            <person name="Huang J."/>
            <person name="Zhao X.-W."/>
            <person name="Ke S."/>
            <person name="Chen Y.-Y."/>
            <person name="Wu W.-L."/>
            <person name="Hsu J.-L."/>
            <person name="Lin Y.-F."/>
            <person name="Huang M.-D."/>
            <person name="Li C.-Y."/>
            <person name="Huang L."/>
            <person name="Wang Z.-W."/>
            <person name="Zhao X."/>
            <person name="Zhong W.-Y."/>
            <person name="Peng D.-H."/>
            <person name="Ahmad S."/>
            <person name="Lan S."/>
            <person name="Zhang J.-S."/>
            <person name="Tsai W.-C."/>
            <person name="Van De Peer Y."/>
            <person name="Liu Z.-J."/>
        </authorList>
    </citation>
    <scope>NUCLEOTIDE SEQUENCE</scope>
    <source>
        <strain evidence="2">CP</strain>
        <tissue evidence="2">Leaves</tissue>
    </source>
</reference>
<comment type="caution">
    <text evidence="2">The sequence shown here is derived from an EMBL/GenBank/DDBJ whole genome shotgun (WGS) entry which is preliminary data.</text>
</comment>
<evidence type="ECO:0000313" key="3">
    <source>
        <dbReference type="Proteomes" id="UP001180020"/>
    </source>
</evidence>
<reference evidence="2" key="1">
    <citation type="journal article" date="2023" name="Nat. Commun.">
        <title>Diploid and tetraploid genomes of Acorus and the evolution of monocots.</title>
        <authorList>
            <person name="Ma L."/>
            <person name="Liu K.W."/>
            <person name="Li Z."/>
            <person name="Hsiao Y.Y."/>
            <person name="Qi Y."/>
            <person name="Fu T."/>
            <person name="Tang G.D."/>
            <person name="Zhang D."/>
            <person name="Sun W.H."/>
            <person name="Liu D.K."/>
            <person name="Li Y."/>
            <person name="Chen G.Z."/>
            <person name="Liu X.D."/>
            <person name="Liao X.Y."/>
            <person name="Jiang Y.T."/>
            <person name="Yu X."/>
            <person name="Hao Y."/>
            <person name="Huang J."/>
            <person name="Zhao X.W."/>
            <person name="Ke S."/>
            <person name="Chen Y.Y."/>
            <person name="Wu W.L."/>
            <person name="Hsu J.L."/>
            <person name="Lin Y.F."/>
            <person name="Huang M.D."/>
            <person name="Li C.Y."/>
            <person name="Huang L."/>
            <person name="Wang Z.W."/>
            <person name="Zhao X."/>
            <person name="Zhong W.Y."/>
            <person name="Peng D.H."/>
            <person name="Ahmad S."/>
            <person name="Lan S."/>
            <person name="Zhang J.S."/>
            <person name="Tsai W.C."/>
            <person name="Van de Peer Y."/>
            <person name="Liu Z.J."/>
        </authorList>
    </citation>
    <scope>NUCLEOTIDE SEQUENCE</scope>
    <source>
        <strain evidence="2">CP</strain>
    </source>
</reference>
<name>A0AAV9DQJ6_ACOCL</name>
<evidence type="ECO:0000256" key="1">
    <source>
        <dbReference type="SAM" id="MobiDB-lite"/>
    </source>
</evidence>
<dbReference type="EMBL" id="JAUJYO010000011">
    <property type="protein sequence ID" value="KAK1303385.1"/>
    <property type="molecule type" value="Genomic_DNA"/>
</dbReference>
<gene>
    <name evidence="2" type="ORF">QJS10_CPB11g00718</name>
</gene>
<organism evidence="2 3">
    <name type="scientific">Acorus calamus</name>
    <name type="common">Sweet flag</name>
    <dbReference type="NCBI Taxonomy" id="4465"/>
    <lineage>
        <taxon>Eukaryota</taxon>
        <taxon>Viridiplantae</taxon>
        <taxon>Streptophyta</taxon>
        <taxon>Embryophyta</taxon>
        <taxon>Tracheophyta</taxon>
        <taxon>Spermatophyta</taxon>
        <taxon>Magnoliopsida</taxon>
        <taxon>Liliopsida</taxon>
        <taxon>Acoraceae</taxon>
        <taxon>Acorus</taxon>
    </lineage>
</organism>